<keyword evidence="2 8" id="KW-0479">Metal-binding</keyword>
<evidence type="ECO:0000256" key="6">
    <source>
        <dbReference type="ARBA" id="ARBA00023157"/>
    </source>
</evidence>
<dbReference type="EC" id="3.4.24.-" evidence="8"/>
<dbReference type="PROSITE" id="PS00022">
    <property type="entry name" value="EGF_1"/>
    <property type="match status" value="1"/>
</dbReference>
<keyword evidence="1 8" id="KW-0645">Protease</keyword>
<dbReference type="SUPFAM" id="SSF55486">
    <property type="entry name" value="Metalloproteases ('zincins'), catalytic domain"/>
    <property type="match status" value="1"/>
</dbReference>
<dbReference type="InterPro" id="IPR000742">
    <property type="entry name" value="EGF"/>
</dbReference>
<keyword evidence="10" id="KW-1185">Reference proteome</keyword>
<sequence length="341" mass="39140">AKWEFPLRYSIESGVYQKIIKEALKKIANETCLKFKKVGENYGTKQELEFVNDSICYTQKGNIYGEGHHYIYLSEKCSKSLAKVQYLVGLALGLVGHHRRHDRDNFITVNESNIDPYKKAEFSKLNESEIATFGVGYDYMSLQNLGEYDYSINGKATNSPKIPYYSPLIKYRTEMTFTDYKLLNLYYCKHKMPPSSKNKCKNGGYSLQKSGKKCKCPKMFIGEQCEKLPHSDKSCEPKVLTANETMQKIFINGKKMCLFKIRPSKPNKKVKVYGYEMKTTEKAPCNENLNLEIKYQNDKGVAGLGACGEAINFGYPLVGNEIFVKYEGRGPKDYINFRYRT</sequence>
<keyword evidence="5 8" id="KW-0482">Metalloprotease</keyword>
<dbReference type="Pfam" id="PF01400">
    <property type="entry name" value="Astacin"/>
    <property type="match status" value="1"/>
</dbReference>
<feature type="domain" description="Peptidase M12A" evidence="9">
    <location>
        <begin position="1"/>
        <end position="189"/>
    </location>
</feature>
<accession>A0A0N4ZTW3</accession>
<proteinExistence type="predicted"/>
<comment type="cofactor">
    <cofactor evidence="8">
        <name>Zn(2+)</name>
        <dbReference type="ChEBI" id="CHEBI:29105"/>
    </cofactor>
    <text evidence="8">Binds 1 zinc ion per subunit.</text>
</comment>
<comment type="caution">
    <text evidence="7">Lacks conserved residue(s) required for the propagation of feature annotation.</text>
</comment>
<keyword evidence="6" id="KW-1015">Disulfide bond</keyword>
<dbReference type="GO" id="GO:0008270">
    <property type="term" value="F:zinc ion binding"/>
    <property type="evidence" value="ECO:0007669"/>
    <property type="project" value="InterPro"/>
</dbReference>
<dbReference type="GO" id="GO:0006508">
    <property type="term" value="P:proteolysis"/>
    <property type="evidence" value="ECO:0007669"/>
    <property type="project" value="UniProtKB-KW"/>
</dbReference>
<dbReference type="InterPro" id="IPR001506">
    <property type="entry name" value="Peptidase_M12A"/>
</dbReference>
<evidence type="ECO:0000256" key="4">
    <source>
        <dbReference type="ARBA" id="ARBA00022833"/>
    </source>
</evidence>
<dbReference type="GO" id="GO:0004222">
    <property type="term" value="F:metalloendopeptidase activity"/>
    <property type="evidence" value="ECO:0007669"/>
    <property type="project" value="UniProtKB-UniRule"/>
</dbReference>
<evidence type="ECO:0000256" key="7">
    <source>
        <dbReference type="PROSITE-ProRule" id="PRU01211"/>
    </source>
</evidence>
<dbReference type="WBParaSite" id="PTRK_0001196500.1">
    <property type="protein sequence ID" value="PTRK_0001196500.1"/>
    <property type="gene ID" value="PTRK_0001196500"/>
</dbReference>
<dbReference type="Proteomes" id="UP000038045">
    <property type="component" value="Unplaced"/>
</dbReference>
<evidence type="ECO:0000256" key="3">
    <source>
        <dbReference type="ARBA" id="ARBA00022801"/>
    </source>
</evidence>
<reference evidence="11" key="1">
    <citation type="submission" date="2017-02" db="UniProtKB">
        <authorList>
            <consortium name="WormBaseParasite"/>
        </authorList>
    </citation>
    <scope>IDENTIFICATION</scope>
</reference>
<dbReference type="PROSITE" id="PS51864">
    <property type="entry name" value="ASTACIN"/>
    <property type="match status" value="1"/>
</dbReference>
<dbReference type="InterPro" id="IPR006026">
    <property type="entry name" value="Peptidase_Metallo"/>
</dbReference>
<dbReference type="InterPro" id="IPR024079">
    <property type="entry name" value="MetalloPept_cat_dom_sf"/>
</dbReference>
<evidence type="ECO:0000256" key="5">
    <source>
        <dbReference type="ARBA" id="ARBA00023049"/>
    </source>
</evidence>
<evidence type="ECO:0000256" key="2">
    <source>
        <dbReference type="ARBA" id="ARBA00022723"/>
    </source>
</evidence>
<dbReference type="SMART" id="SM00235">
    <property type="entry name" value="ZnMc"/>
    <property type="match status" value="1"/>
</dbReference>
<dbReference type="AlphaFoldDB" id="A0A0N4ZTW3"/>
<dbReference type="Gene3D" id="2.10.25.10">
    <property type="entry name" value="Laminin"/>
    <property type="match status" value="1"/>
</dbReference>
<dbReference type="PANTHER" id="PTHR10127">
    <property type="entry name" value="DISCOIDIN, CUB, EGF, LAMININ , AND ZINC METALLOPROTEASE DOMAIN CONTAINING"/>
    <property type="match status" value="1"/>
</dbReference>
<evidence type="ECO:0000259" key="9">
    <source>
        <dbReference type="PROSITE" id="PS51864"/>
    </source>
</evidence>
<dbReference type="PANTHER" id="PTHR10127:SF780">
    <property type="entry name" value="METALLOENDOPEPTIDASE"/>
    <property type="match status" value="1"/>
</dbReference>
<protein>
    <recommendedName>
        <fullName evidence="8">Metalloendopeptidase</fullName>
        <ecNumber evidence="8">3.4.24.-</ecNumber>
    </recommendedName>
</protein>
<evidence type="ECO:0000256" key="1">
    <source>
        <dbReference type="ARBA" id="ARBA00022670"/>
    </source>
</evidence>
<evidence type="ECO:0000313" key="11">
    <source>
        <dbReference type="WBParaSite" id="PTRK_0001196500.1"/>
    </source>
</evidence>
<name>A0A0N4ZTW3_PARTI</name>
<organism evidence="10 11">
    <name type="scientific">Parastrongyloides trichosuri</name>
    <name type="common">Possum-specific nematode worm</name>
    <dbReference type="NCBI Taxonomy" id="131310"/>
    <lineage>
        <taxon>Eukaryota</taxon>
        <taxon>Metazoa</taxon>
        <taxon>Ecdysozoa</taxon>
        <taxon>Nematoda</taxon>
        <taxon>Chromadorea</taxon>
        <taxon>Rhabditida</taxon>
        <taxon>Tylenchina</taxon>
        <taxon>Panagrolaimomorpha</taxon>
        <taxon>Strongyloidoidea</taxon>
        <taxon>Strongyloididae</taxon>
        <taxon>Parastrongyloides</taxon>
    </lineage>
</organism>
<evidence type="ECO:0000256" key="8">
    <source>
        <dbReference type="RuleBase" id="RU361183"/>
    </source>
</evidence>
<keyword evidence="3 8" id="KW-0378">Hydrolase</keyword>
<dbReference type="PRINTS" id="PR00480">
    <property type="entry name" value="ASTACIN"/>
</dbReference>
<evidence type="ECO:0000313" key="10">
    <source>
        <dbReference type="Proteomes" id="UP000038045"/>
    </source>
</evidence>
<keyword evidence="4 8" id="KW-0862">Zinc</keyword>
<dbReference type="Gene3D" id="3.40.390.10">
    <property type="entry name" value="Collagenase (Catalytic Domain)"/>
    <property type="match status" value="1"/>
</dbReference>